<name>A0ABN3W853_9ACTN</name>
<gene>
    <name evidence="2" type="ORF">GCM10010517_67630</name>
</gene>
<keyword evidence="1" id="KW-0732">Signal</keyword>
<comment type="caution">
    <text evidence="2">The sequence shown here is derived from an EMBL/GenBank/DDBJ whole genome shotgun (WGS) entry which is preliminary data.</text>
</comment>
<keyword evidence="3" id="KW-1185">Reference proteome</keyword>
<feature type="signal peptide" evidence="1">
    <location>
        <begin position="1"/>
        <end position="36"/>
    </location>
</feature>
<dbReference type="EMBL" id="BAAAVI010000072">
    <property type="protein sequence ID" value="GAA2901819.1"/>
    <property type="molecule type" value="Genomic_DNA"/>
</dbReference>
<evidence type="ECO:0000256" key="1">
    <source>
        <dbReference type="SAM" id="SignalP"/>
    </source>
</evidence>
<sequence length="123" mass="12781">MMSTTRVRVRSWLGVVAALAAALVTSLYAPPSTASAAAVTLPPAHAGFDYQIGGAYPPPTGVRVVSRDRGDFTAAFGDNVIVIEYNAAGLSRACSGRGDTLSVVRRDVDVVPPGGRGYLRQTC</sequence>
<feature type="chain" id="PRO_5046810838" evidence="1">
    <location>
        <begin position="37"/>
        <end position="123"/>
    </location>
</feature>
<protein>
    <submittedName>
        <fullName evidence="2">Uncharacterized protein</fullName>
    </submittedName>
</protein>
<evidence type="ECO:0000313" key="3">
    <source>
        <dbReference type="Proteomes" id="UP001500831"/>
    </source>
</evidence>
<proteinExistence type="predicted"/>
<evidence type="ECO:0000313" key="2">
    <source>
        <dbReference type="EMBL" id="GAA2901819.1"/>
    </source>
</evidence>
<dbReference type="Proteomes" id="UP001500831">
    <property type="component" value="Unassembled WGS sequence"/>
</dbReference>
<reference evidence="2 3" key="1">
    <citation type="journal article" date="2019" name="Int. J. Syst. Evol. Microbiol.">
        <title>The Global Catalogue of Microorganisms (GCM) 10K type strain sequencing project: providing services to taxonomists for standard genome sequencing and annotation.</title>
        <authorList>
            <consortium name="The Broad Institute Genomics Platform"/>
            <consortium name="The Broad Institute Genome Sequencing Center for Infectious Disease"/>
            <person name="Wu L."/>
            <person name="Ma J."/>
        </authorList>
    </citation>
    <scope>NUCLEOTIDE SEQUENCE [LARGE SCALE GENOMIC DNA]</scope>
    <source>
        <strain evidence="2 3">JCM 6242</strain>
    </source>
</reference>
<organism evidence="2 3">
    <name type="scientific">Streptosporangium fragile</name>
    <dbReference type="NCBI Taxonomy" id="46186"/>
    <lineage>
        <taxon>Bacteria</taxon>
        <taxon>Bacillati</taxon>
        <taxon>Actinomycetota</taxon>
        <taxon>Actinomycetes</taxon>
        <taxon>Streptosporangiales</taxon>
        <taxon>Streptosporangiaceae</taxon>
        <taxon>Streptosporangium</taxon>
    </lineage>
</organism>
<accession>A0ABN3W853</accession>